<protein>
    <submittedName>
        <fullName evidence="1">Uncharacterized protein</fullName>
    </submittedName>
</protein>
<gene>
    <name evidence="1" type="ORF">ORJ04_18430</name>
</gene>
<proteinExistence type="predicted"/>
<organism evidence="1 2">
    <name type="scientific">Rheinheimera baltica</name>
    <dbReference type="NCBI Taxonomy" id="67576"/>
    <lineage>
        <taxon>Bacteria</taxon>
        <taxon>Pseudomonadati</taxon>
        <taxon>Pseudomonadota</taxon>
        <taxon>Gammaproteobacteria</taxon>
        <taxon>Chromatiales</taxon>
        <taxon>Chromatiaceae</taxon>
        <taxon>Rheinheimera</taxon>
    </lineage>
</organism>
<dbReference type="EMBL" id="JAPJDZ010000078">
    <property type="protein sequence ID" value="MDP5137932.1"/>
    <property type="molecule type" value="Genomic_DNA"/>
</dbReference>
<accession>A0ABT9I3H4</accession>
<dbReference type="RefSeq" id="WP_305977131.1">
    <property type="nucleotide sequence ID" value="NZ_JAPJDZ010000078.1"/>
</dbReference>
<dbReference type="Proteomes" id="UP001231109">
    <property type="component" value="Unassembled WGS sequence"/>
</dbReference>
<evidence type="ECO:0000313" key="2">
    <source>
        <dbReference type="Proteomes" id="UP001231109"/>
    </source>
</evidence>
<reference evidence="1 2" key="1">
    <citation type="submission" date="2022-11" db="EMBL/GenBank/DDBJ databases">
        <title>Viruses from the air-sea interface of a natural surface slick.</title>
        <authorList>
            <person name="Rahlff J."/>
            <person name="Holmfeldt K."/>
        </authorList>
    </citation>
    <scope>NUCLEOTIDE SEQUENCE [LARGE SCALE GENOMIC DNA]</scope>
    <source>
        <strain evidence="1 2">SMS4</strain>
    </source>
</reference>
<comment type="caution">
    <text evidence="1">The sequence shown here is derived from an EMBL/GenBank/DDBJ whole genome shotgun (WGS) entry which is preliminary data.</text>
</comment>
<name>A0ABT9I3H4_9GAMM</name>
<evidence type="ECO:0000313" key="1">
    <source>
        <dbReference type="EMBL" id="MDP5137932.1"/>
    </source>
</evidence>
<keyword evidence="2" id="KW-1185">Reference proteome</keyword>
<sequence>MLRLVSIVLQIVGIRTAKQKEKTQRVVDYIDTCLEHMENIMGYKKDINEASAEQSRKFLQQAYRELPLQLNGVASTVECDVIKNSIASARIYYHAVKEGKVLDSSLENDYESRFQLYVNHVYDQQLYRQSSYETFLRQLVKDKREIDKAYVCMELQKIKEVCQEDVARIMSLRERLKTRKAA</sequence>